<evidence type="ECO:0000313" key="4">
    <source>
        <dbReference type="EMBL" id="MFC4906055.1"/>
    </source>
</evidence>
<dbReference type="CDD" id="cd00229">
    <property type="entry name" value="SGNH_hydrolase"/>
    <property type="match status" value="1"/>
</dbReference>
<dbReference type="PANTHER" id="PTHR30383:SF5">
    <property type="entry name" value="SGNH HYDROLASE-TYPE ESTERASE DOMAIN-CONTAINING PROTEIN"/>
    <property type="match status" value="1"/>
</dbReference>
<organism evidence="4 5">
    <name type="scientific">Actinomadura gamaensis</name>
    <dbReference type="NCBI Taxonomy" id="1763541"/>
    <lineage>
        <taxon>Bacteria</taxon>
        <taxon>Bacillati</taxon>
        <taxon>Actinomycetota</taxon>
        <taxon>Actinomycetes</taxon>
        <taxon>Streptosporangiales</taxon>
        <taxon>Thermomonosporaceae</taxon>
        <taxon>Actinomadura</taxon>
    </lineage>
</organism>
<dbReference type="Proteomes" id="UP001595872">
    <property type="component" value="Unassembled WGS sequence"/>
</dbReference>
<feature type="domain" description="SGNH hydrolase-type esterase" evidence="3">
    <location>
        <begin position="52"/>
        <end position="226"/>
    </location>
</feature>
<evidence type="ECO:0000259" key="3">
    <source>
        <dbReference type="Pfam" id="PF13472"/>
    </source>
</evidence>
<evidence type="ECO:0000256" key="2">
    <source>
        <dbReference type="SAM" id="SignalP"/>
    </source>
</evidence>
<gene>
    <name evidence="4" type="ORF">ACFPCY_01860</name>
</gene>
<dbReference type="PANTHER" id="PTHR30383">
    <property type="entry name" value="THIOESTERASE 1/PROTEASE 1/LYSOPHOSPHOLIPASE L1"/>
    <property type="match status" value="1"/>
</dbReference>
<keyword evidence="4" id="KW-0378">Hydrolase</keyword>
<evidence type="ECO:0000256" key="1">
    <source>
        <dbReference type="SAM" id="MobiDB-lite"/>
    </source>
</evidence>
<dbReference type="PROSITE" id="PS51257">
    <property type="entry name" value="PROKAR_LIPOPROTEIN"/>
    <property type="match status" value="1"/>
</dbReference>
<dbReference type="Gene3D" id="3.40.50.1110">
    <property type="entry name" value="SGNH hydrolase"/>
    <property type="match status" value="1"/>
</dbReference>
<dbReference type="InterPro" id="IPR013830">
    <property type="entry name" value="SGNH_hydro"/>
</dbReference>
<feature type="chain" id="PRO_5045181041" evidence="2">
    <location>
        <begin position="29"/>
        <end position="248"/>
    </location>
</feature>
<reference evidence="5" key="1">
    <citation type="journal article" date="2019" name="Int. J. Syst. Evol. Microbiol.">
        <title>The Global Catalogue of Microorganisms (GCM) 10K type strain sequencing project: providing services to taxonomists for standard genome sequencing and annotation.</title>
        <authorList>
            <consortium name="The Broad Institute Genomics Platform"/>
            <consortium name="The Broad Institute Genome Sequencing Center for Infectious Disease"/>
            <person name="Wu L."/>
            <person name="Ma J."/>
        </authorList>
    </citation>
    <scope>NUCLEOTIDE SEQUENCE [LARGE SCALE GENOMIC DNA]</scope>
    <source>
        <strain evidence="5">KLKA75</strain>
    </source>
</reference>
<dbReference type="InterPro" id="IPR051532">
    <property type="entry name" value="Ester_Hydrolysis_Enzymes"/>
</dbReference>
<name>A0ABV9TS58_9ACTN</name>
<dbReference type="InterPro" id="IPR036514">
    <property type="entry name" value="SGNH_hydro_sf"/>
</dbReference>
<dbReference type="SUPFAM" id="SSF52266">
    <property type="entry name" value="SGNH hydrolase"/>
    <property type="match status" value="1"/>
</dbReference>
<proteinExistence type="predicted"/>
<protein>
    <submittedName>
        <fullName evidence="4">SGNH/GDSL hydrolase family protein</fullName>
    </submittedName>
</protein>
<feature type="signal peptide" evidence="2">
    <location>
        <begin position="1"/>
        <end position="28"/>
    </location>
</feature>
<dbReference type="GO" id="GO:0016787">
    <property type="term" value="F:hydrolase activity"/>
    <property type="evidence" value="ECO:0007669"/>
    <property type="project" value="UniProtKB-KW"/>
</dbReference>
<keyword evidence="5" id="KW-1185">Reference proteome</keyword>
<feature type="region of interest" description="Disordered" evidence="1">
    <location>
        <begin position="201"/>
        <end position="220"/>
    </location>
</feature>
<dbReference type="EMBL" id="JBHSIT010000001">
    <property type="protein sequence ID" value="MFC4906055.1"/>
    <property type="molecule type" value="Genomic_DNA"/>
</dbReference>
<evidence type="ECO:0000313" key="5">
    <source>
        <dbReference type="Proteomes" id="UP001595872"/>
    </source>
</evidence>
<accession>A0ABV9TS58</accession>
<dbReference type="RefSeq" id="WP_378251779.1">
    <property type="nucleotide sequence ID" value="NZ_JBHSIT010000001.1"/>
</dbReference>
<keyword evidence="2" id="KW-0732">Signal</keyword>
<comment type="caution">
    <text evidence="4">The sequence shown here is derived from an EMBL/GenBank/DDBJ whole genome shotgun (WGS) entry which is preliminary data.</text>
</comment>
<sequence>MAAGRLRRDAASLLVCAPLLLAGCASEAHEAKTAKPPRTADRVAAAAPVVMFLGDSYTVGERGVQPETTYAAATARLLGWQVVLGGRGGTGFVAPGSRHSPFDRLFEEQLGWRPAPALLVVSGGHNDAKYPAQQVSDAARTLLQKARARWPRTRIVLVGPLWGSDHPTGGAVAVRDGLRGVAAGLRIPFIDPLAEKWITGDRDRGTGNAPRYIKPDDVHPTPDGHRYLATRLAGDLRRIGLAHPGSTS</sequence>
<dbReference type="Pfam" id="PF13472">
    <property type="entry name" value="Lipase_GDSL_2"/>
    <property type="match status" value="1"/>
</dbReference>